<evidence type="ECO:0000259" key="11">
    <source>
        <dbReference type="PROSITE" id="PS50157"/>
    </source>
</evidence>
<name>A0A1I7YSE2_9BILA</name>
<dbReference type="GO" id="GO:0010564">
    <property type="term" value="P:regulation of cell cycle process"/>
    <property type="evidence" value="ECO:0007669"/>
    <property type="project" value="TreeGrafter"/>
</dbReference>
<evidence type="ECO:0000256" key="5">
    <source>
        <dbReference type="ARBA" id="ARBA00022833"/>
    </source>
</evidence>
<evidence type="ECO:0000256" key="3">
    <source>
        <dbReference type="ARBA" id="ARBA00022737"/>
    </source>
</evidence>
<evidence type="ECO:0000313" key="12">
    <source>
        <dbReference type="Proteomes" id="UP000095287"/>
    </source>
</evidence>
<evidence type="ECO:0000256" key="7">
    <source>
        <dbReference type="ARBA" id="ARBA00023163"/>
    </source>
</evidence>
<evidence type="ECO:0000256" key="9">
    <source>
        <dbReference type="PROSITE-ProRule" id="PRU00042"/>
    </source>
</evidence>
<dbReference type="GO" id="GO:0017053">
    <property type="term" value="C:transcription repressor complex"/>
    <property type="evidence" value="ECO:0007669"/>
    <property type="project" value="TreeGrafter"/>
</dbReference>
<evidence type="ECO:0000256" key="4">
    <source>
        <dbReference type="ARBA" id="ARBA00022771"/>
    </source>
</evidence>
<keyword evidence="3" id="KW-0677">Repeat</keyword>
<evidence type="ECO:0000256" key="10">
    <source>
        <dbReference type="SAM" id="MobiDB-lite"/>
    </source>
</evidence>
<dbReference type="PANTHER" id="PTHR15065">
    <property type="entry name" value="INSULINOMA-ASSOCIATED 1"/>
    <property type="match status" value="1"/>
</dbReference>
<evidence type="ECO:0000256" key="1">
    <source>
        <dbReference type="ARBA" id="ARBA00004123"/>
    </source>
</evidence>
<dbReference type="GO" id="GO:0000978">
    <property type="term" value="F:RNA polymerase II cis-regulatory region sequence-specific DNA binding"/>
    <property type="evidence" value="ECO:0007669"/>
    <property type="project" value="TreeGrafter"/>
</dbReference>
<dbReference type="Proteomes" id="UP000095287">
    <property type="component" value="Unplaced"/>
</dbReference>
<dbReference type="GO" id="GO:0030182">
    <property type="term" value="P:neuron differentiation"/>
    <property type="evidence" value="ECO:0007669"/>
    <property type="project" value="TreeGrafter"/>
</dbReference>
<evidence type="ECO:0000313" key="13">
    <source>
        <dbReference type="WBParaSite" id="L893_g19234.t1"/>
    </source>
</evidence>
<dbReference type="PROSITE" id="PS00028">
    <property type="entry name" value="ZINC_FINGER_C2H2_1"/>
    <property type="match status" value="1"/>
</dbReference>
<proteinExistence type="predicted"/>
<dbReference type="GO" id="GO:0005634">
    <property type="term" value="C:nucleus"/>
    <property type="evidence" value="ECO:0007669"/>
    <property type="project" value="UniProtKB-SubCell"/>
</dbReference>
<sequence length="190" mass="21076">MLYQAAFLAQIQQQQQIKIVDDTVPSAALSPSSSASSSADSSESSRKRVLKPDLHEGTVAKKAKTVKRTHLDDAETNSPVSGMLIKLAQHKCPRIAYEAYKCPECDKVFSCPANLASHRRWHKPRSETQQSCPTCEQKFDSKKQLKAHHCVLQDSPSCPTCEQKFDSKKQLKAHHCVLQDSPAIASLLFS</sequence>
<keyword evidence="2" id="KW-0479">Metal-binding</keyword>
<feature type="region of interest" description="Disordered" evidence="10">
    <location>
        <begin position="26"/>
        <end position="77"/>
    </location>
</feature>
<dbReference type="FunFam" id="3.30.160.60:FF:001896">
    <property type="entry name" value="insulinoma-associated protein 1b"/>
    <property type="match status" value="1"/>
</dbReference>
<evidence type="ECO:0000256" key="2">
    <source>
        <dbReference type="ARBA" id="ARBA00022723"/>
    </source>
</evidence>
<reference evidence="13" key="1">
    <citation type="submission" date="2016-11" db="UniProtKB">
        <authorList>
            <consortium name="WormBaseParasite"/>
        </authorList>
    </citation>
    <scope>IDENTIFICATION</scope>
</reference>
<dbReference type="PANTHER" id="PTHR15065:SF4">
    <property type="entry name" value="LD18634P"/>
    <property type="match status" value="1"/>
</dbReference>
<feature type="compositionally biased region" description="Basic and acidic residues" evidence="10">
    <location>
        <begin position="43"/>
        <end position="59"/>
    </location>
</feature>
<dbReference type="SMART" id="SM00355">
    <property type="entry name" value="ZnF_C2H2"/>
    <property type="match status" value="3"/>
</dbReference>
<dbReference type="InterPro" id="IPR036236">
    <property type="entry name" value="Znf_C2H2_sf"/>
</dbReference>
<keyword evidence="4 9" id="KW-0863">Zinc-finger</keyword>
<dbReference type="PROSITE" id="PS50157">
    <property type="entry name" value="ZINC_FINGER_C2H2_2"/>
    <property type="match status" value="1"/>
</dbReference>
<keyword evidence="8" id="KW-0539">Nucleus</keyword>
<protein>
    <submittedName>
        <fullName evidence="13">C2H2-type domain-containing protein</fullName>
    </submittedName>
</protein>
<dbReference type="AlphaFoldDB" id="A0A1I7YSE2"/>
<keyword evidence="5" id="KW-0862">Zinc</keyword>
<keyword evidence="7" id="KW-0804">Transcription</keyword>
<dbReference type="Gene3D" id="3.30.160.60">
    <property type="entry name" value="Classic Zinc Finger"/>
    <property type="match status" value="1"/>
</dbReference>
<evidence type="ECO:0000256" key="6">
    <source>
        <dbReference type="ARBA" id="ARBA00023015"/>
    </source>
</evidence>
<evidence type="ECO:0000256" key="8">
    <source>
        <dbReference type="ARBA" id="ARBA00023242"/>
    </source>
</evidence>
<dbReference type="InterPro" id="IPR013087">
    <property type="entry name" value="Znf_C2H2_type"/>
</dbReference>
<comment type="subcellular location">
    <subcellularLocation>
        <location evidence="1">Nucleus</location>
    </subcellularLocation>
</comment>
<dbReference type="GO" id="GO:0001227">
    <property type="term" value="F:DNA-binding transcription repressor activity, RNA polymerase II-specific"/>
    <property type="evidence" value="ECO:0007669"/>
    <property type="project" value="TreeGrafter"/>
</dbReference>
<dbReference type="SUPFAM" id="SSF57667">
    <property type="entry name" value="beta-beta-alpha zinc fingers"/>
    <property type="match status" value="1"/>
</dbReference>
<organism evidence="12 13">
    <name type="scientific">Steinernema glaseri</name>
    <dbReference type="NCBI Taxonomy" id="37863"/>
    <lineage>
        <taxon>Eukaryota</taxon>
        <taxon>Metazoa</taxon>
        <taxon>Ecdysozoa</taxon>
        <taxon>Nematoda</taxon>
        <taxon>Chromadorea</taxon>
        <taxon>Rhabditida</taxon>
        <taxon>Tylenchina</taxon>
        <taxon>Panagrolaimomorpha</taxon>
        <taxon>Strongyloidoidea</taxon>
        <taxon>Steinernematidae</taxon>
        <taxon>Steinernema</taxon>
    </lineage>
</organism>
<dbReference type="WBParaSite" id="L893_g19234.t1">
    <property type="protein sequence ID" value="L893_g19234.t1"/>
    <property type="gene ID" value="L893_g19234"/>
</dbReference>
<dbReference type="InterPro" id="IPR042972">
    <property type="entry name" value="INSM1/2"/>
</dbReference>
<dbReference type="Pfam" id="PF00096">
    <property type="entry name" value="zf-C2H2"/>
    <property type="match status" value="1"/>
</dbReference>
<accession>A0A1I7YSE2</accession>
<keyword evidence="6" id="KW-0805">Transcription regulation</keyword>
<feature type="compositionally biased region" description="Low complexity" evidence="10">
    <location>
        <begin position="26"/>
        <end position="42"/>
    </location>
</feature>
<feature type="domain" description="C2H2-type" evidence="11">
    <location>
        <begin position="100"/>
        <end position="127"/>
    </location>
</feature>
<dbReference type="GO" id="GO:0008270">
    <property type="term" value="F:zinc ion binding"/>
    <property type="evidence" value="ECO:0007669"/>
    <property type="project" value="UniProtKB-KW"/>
</dbReference>
<keyword evidence="12" id="KW-1185">Reference proteome</keyword>